<evidence type="ECO:0000313" key="10">
    <source>
        <dbReference type="EMBL" id="KAK1259624.1"/>
    </source>
</evidence>
<dbReference type="PANTHER" id="PTHR31506">
    <property type="entry name" value="BES1/BZR1 HOMOLOG PROTEIN 3-RELATED"/>
    <property type="match status" value="1"/>
</dbReference>
<feature type="region of interest" description="Disordered" evidence="8">
    <location>
        <begin position="28"/>
        <end position="53"/>
    </location>
</feature>
<feature type="compositionally biased region" description="Basic and acidic residues" evidence="8">
    <location>
        <begin position="40"/>
        <end position="53"/>
    </location>
</feature>
<evidence type="ECO:0000256" key="7">
    <source>
        <dbReference type="RuleBase" id="RU369040"/>
    </source>
</evidence>
<evidence type="ECO:0000313" key="11">
    <source>
        <dbReference type="Proteomes" id="UP001179952"/>
    </source>
</evidence>
<evidence type="ECO:0000256" key="6">
    <source>
        <dbReference type="ARBA" id="ARBA00023163"/>
    </source>
</evidence>
<reference evidence="10" key="2">
    <citation type="submission" date="2023-06" db="EMBL/GenBank/DDBJ databases">
        <authorList>
            <person name="Ma L."/>
            <person name="Liu K.-W."/>
            <person name="Li Z."/>
            <person name="Hsiao Y.-Y."/>
            <person name="Qi Y."/>
            <person name="Fu T."/>
            <person name="Tang G."/>
            <person name="Zhang D."/>
            <person name="Sun W.-H."/>
            <person name="Liu D.-K."/>
            <person name="Li Y."/>
            <person name="Chen G.-Z."/>
            <person name="Liu X.-D."/>
            <person name="Liao X.-Y."/>
            <person name="Jiang Y.-T."/>
            <person name="Yu X."/>
            <person name="Hao Y."/>
            <person name="Huang J."/>
            <person name="Zhao X.-W."/>
            <person name="Ke S."/>
            <person name="Chen Y.-Y."/>
            <person name="Wu W.-L."/>
            <person name="Hsu J.-L."/>
            <person name="Lin Y.-F."/>
            <person name="Huang M.-D."/>
            <person name="Li C.-Y."/>
            <person name="Huang L."/>
            <person name="Wang Z.-W."/>
            <person name="Zhao X."/>
            <person name="Zhong W.-Y."/>
            <person name="Peng D.-H."/>
            <person name="Ahmad S."/>
            <person name="Lan S."/>
            <person name="Zhang J.-S."/>
            <person name="Tsai W.-C."/>
            <person name="Van De Peer Y."/>
            <person name="Liu Z.-J."/>
        </authorList>
    </citation>
    <scope>NUCLEOTIDE SEQUENCE</scope>
    <source>
        <strain evidence="10">SCP</strain>
        <tissue evidence="10">Leaves</tissue>
    </source>
</reference>
<proteinExistence type="inferred from homology"/>
<keyword evidence="5 7" id="KW-0238">DNA-binding</keyword>
<dbReference type="InterPro" id="IPR008540">
    <property type="entry name" value="BES1_N"/>
</dbReference>
<protein>
    <recommendedName>
        <fullName evidence="7">Protein BZR1 homolog</fullName>
    </recommendedName>
    <alternativeName>
        <fullName evidence="7">Protein BRASSINAZOLE-RESISTANT 1 homolog</fullName>
    </alternativeName>
</protein>
<comment type="caution">
    <text evidence="10">The sequence shown here is derived from an EMBL/GenBank/DDBJ whole genome shotgun (WGS) entry which is preliminary data.</text>
</comment>
<keyword evidence="6 7" id="KW-0804">Transcription</keyword>
<comment type="subcellular location">
    <subcellularLocation>
        <location evidence="7">Nucleus</location>
    </subcellularLocation>
</comment>
<gene>
    <name evidence="10" type="ORF">QJS04_geneDACA005562</name>
</gene>
<evidence type="ECO:0000256" key="3">
    <source>
        <dbReference type="ARBA" id="ARBA00022626"/>
    </source>
</evidence>
<evidence type="ECO:0000259" key="9">
    <source>
        <dbReference type="Pfam" id="PF05687"/>
    </source>
</evidence>
<dbReference type="InterPro" id="IPR033264">
    <property type="entry name" value="BZR"/>
</dbReference>
<organism evidence="10 11">
    <name type="scientific">Acorus gramineus</name>
    <name type="common">Dwarf sweet flag</name>
    <dbReference type="NCBI Taxonomy" id="55184"/>
    <lineage>
        <taxon>Eukaryota</taxon>
        <taxon>Viridiplantae</taxon>
        <taxon>Streptophyta</taxon>
        <taxon>Embryophyta</taxon>
        <taxon>Tracheophyta</taxon>
        <taxon>Spermatophyta</taxon>
        <taxon>Magnoliopsida</taxon>
        <taxon>Liliopsida</taxon>
        <taxon>Acoraceae</taxon>
        <taxon>Acorus</taxon>
    </lineage>
</organism>
<accession>A0AAV9A675</accession>
<dbReference type="AlphaFoldDB" id="A0AAV9A675"/>
<dbReference type="EMBL" id="JAUJYN010000012">
    <property type="protein sequence ID" value="KAK1259624.1"/>
    <property type="molecule type" value="Genomic_DNA"/>
</dbReference>
<sequence>MEKEKKVMLKGCIKKTREPWIVRRRDKNGEIVATSLRRPSNGEREKNKRRERERRAVATRIFTGLRILGGFKLPKHPDQNDVLRALCEEAGWRVEEDGTTYPKVENANTSSDVKLLQPGGSAPSQQAQIDLELTLALPGSM</sequence>
<evidence type="ECO:0000256" key="8">
    <source>
        <dbReference type="SAM" id="MobiDB-lite"/>
    </source>
</evidence>
<dbReference type="GO" id="GO:0003677">
    <property type="term" value="F:DNA binding"/>
    <property type="evidence" value="ECO:0007669"/>
    <property type="project" value="UniProtKB-UniRule"/>
</dbReference>
<comment type="similarity">
    <text evidence="1 7">Belongs to the BZR/LAT61 family.</text>
</comment>
<keyword evidence="2" id="KW-0341">Growth regulation</keyword>
<keyword evidence="3 7" id="KW-1070">Brassinosteroid signaling pathway</keyword>
<reference evidence="10" key="1">
    <citation type="journal article" date="2023" name="Nat. Commun.">
        <title>Diploid and tetraploid genomes of Acorus and the evolution of monocots.</title>
        <authorList>
            <person name="Ma L."/>
            <person name="Liu K.W."/>
            <person name="Li Z."/>
            <person name="Hsiao Y.Y."/>
            <person name="Qi Y."/>
            <person name="Fu T."/>
            <person name="Tang G.D."/>
            <person name="Zhang D."/>
            <person name="Sun W.H."/>
            <person name="Liu D.K."/>
            <person name="Li Y."/>
            <person name="Chen G.Z."/>
            <person name="Liu X.D."/>
            <person name="Liao X.Y."/>
            <person name="Jiang Y.T."/>
            <person name="Yu X."/>
            <person name="Hao Y."/>
            <person name="Huang J."/>
            <person name="Zhao X.W."/>
            <person name="Ke S."/>
            <person name="Chen Y.Y."/>
            <person name="Wu W.L."/>
            <person name="Hsu J.L."/>
            <person name="Lin Y.F."/>
            <person name="Huang M.D."/>
            <person name="Li C.Y."/>
            <person name="Huang L."/>
            <person name="Wang Z.W."/>
            <person name="Zhao X."/>
            <person name="Zhong W.Y."/>
            <person name="Peng D.H."/>
            <person name="Ahmad S."/>
            <person name="Lan S."/>
            <person name="Zhang J.S."/>
            <person name="Tsai W.C."/>
            <person name="Van de Peer Y."/>
            <person name="Liu Z.J."/>
        </authorList>
    </citation>
    <scope>NUCLEOTIDE SEQUENCE</scope>
    <source>
        <strain evidence="10">SCP</strain>
    </source>
</reference>
<evidence type="ECO:0000256" key="4">
    <source>
        <dbReference type="ARBA" id="ARBA00023015"/>
    </source>
</evidence>
<dbReference type="GO" id="GO:0003700">
    <property type="term" value="F:DNA-binding transcription factor activity"/>
    <property type="evidence" value="ECO:0007669"/>
    <property type="project" value="UniProtKB-UniRule"/>
</dbReference>
<dbReference type="PANTHER" id="PTHR31506:SF21">
    <property type="entry name" value="PROTEIN BZR1 HOMOLOG"/>
    <property type="match status" value="1"/>
</dbReference>
<evidence type="ECO:0000256" key="5">
    <source>
        <dbReference type="ARBA" id="ARBA00023125"/>
    </source>
</evidence>
<comment type="function">
    <text evidence="7">Functions in brassinosteroid signaling. May function as transcriptional repressor.</text>
</comment>
<name>A0AAV9A675_ACOGR</name>
<keyword evidence="4 7" id="KW-0805">Transcription regulation</keyword>
<dbReference type="Pfam" id="PF05687">
    <property type="entry name" value="BES1_N"/>
    <property type="match status" value="1"/>
</dbReference>
<dbReference type="Proteomes" id="UP001179952">
    <property type="component" value="Unassembled WGS sequence"/>
</dbReference>
<evidence type="ECO:0000256" key="2">
    <source>
        <dbReference type="ARBA" id="ARBA00022604"/>
    </source>
</evidence>
<dbReference type="GO" id="GO:0009742">
    <property type="term" value="P:brassinosteroid mediated signaling pathway"/>
    <property type="evidence" value="ECO:0007669"/>
    <property type="project" value="UniProtKB-UniRule"/>
</dbReference>
<dbReference type="GO" id="GO:0006351">
    <property type="term" value="P:DNA-templated transcription"/>
    <property type="evidence" value="ECO:0007669"/>
    <property type="project" value="InterPro"/>
</dbReference>
<evidence type="ECO:0000256" key="1">
    <source>
        <dbReference type="ARBA" id="ARBA00005909"/>
    </source>
</evidence>
<feature type="domain" description="BES1/BZR1 plant transcription factor N-terminal" evidence="9">
    <location>
        <begin position="36"/>
        <end position="121"/>
    </location>
</feature>
<keyword evidence="11" id="KW-1185">Reference proteome</keyword>
<dbReference type="GO" id="GO:0005634">
    <property type="term" value="C:nucleus"/>
    <property type="evidence" value="ECO:0007669"/>
    <property type="project" value="UniProtKB-SubCell"/>
</dbReference>